<dbReference type="EMBL" id="JBHUII010000004">
    <property type="protein sequence ID" value="MFD2206291.1"/>
    <property type="molecule type" value="Genomic_DNA"/>
</dbReference>
<feature type="domain" description="TRAM" evidence="8">
    <location>
        <begin position="6"/>
        <end position="64"/>
    </location>
</feature>
<keyword evidence="1" id="KW-0408">Iron</keyword>
<organism evidence="9 10">
    <name type="scientific">Kiloniella antarctica</name>
    <dbReference type="NCBI Taxonomy" id="1550907"/>
    <lineage>
        <taxon>Bacteria</taxon>
        <taxon>Pseudomonadati</taxon>
        <taxon>Pseudomonadota</taxon>
        <taxon>Alphaproteobacteria</taxon>
        <taxon>Rhodospirillales</taxon>
        <taxon>Kiloniellaceae</taxon>
        <taxon>Kiloniella</taxon>
    </lineage>
</organism>
<evidence type="ECO:0000256" key="4">
    <source>
        <dbReference type="ARBA" id="ARBA00022691"/>
    </source>
</evidence>
<dbReference type="NCBIfam" id="TIGR00479">
    <property type="entry name" value="rumA"/>
    <property type="match status" value="1"/>
</dbReference>
<keyword evidence="10" id="KW-1185">Reference proteome</keyword>
<reference evidence="10" key="1">
    <citation type="journal article" date="2019" name="Int. J. Syst. Evol. Microbiol.">
        <title>The Global Catalogue of Microorganisms (GCM) 10K type strain sequencing project: providing services to taxonomists for standard genome sequencing and annotation.</title>
        <authorList>
            <consortium name="The Broad Institute Genomics Platform"/>
            <consortium name="The Broad Institute Genome Sequencing Center for Infectious Disease"/>
            <person name="Wu L."/>
            <person name="Ma J."/>
        </authorList>
    </citation>
    <scope>NUCLEOTIDE SEQUENCE [LARGE SCALE GENOMIC DNA]</scope>
    <source>
        <strain evidence="10">CGMCC 4.7192</strain>
    </source>
</reference>
<feature type="binding site" evidence="6">
    <location>
        <position position="267"/>
    </location>
    <ligand>
        <name>S-adenosyl-L-methionine</name>
        <dbReference type="ChEBI" id="CHEBI:59789"/>
    </ligand>
</feature>
<keyword evidence="5" id="KW-0411">Iron-sulfur</keyword>
<proteinExistence type="inferred from homology"/>
<dbReference type="EC" id="2.1.1.190" evidence="9"/>
<dbReference type="Pfam" id="PF01938">
    <property type="entry name" value="TRAM"/>
    <property type="match status" value="1"/>
</dbReference>
<keyword evidence="2 6" id="KW-0489">Methyltransferase</keyword>
<dbReference type="GO" id="GO:0032259">
    <property type="term" value="P:methylation"/>
    <property type="evidence" value="ECO:0007669"/>
    <property type="project" value="UniProtKB-KW"/>
</dbReference>
<dbReference type="Proteomes" id="UP001597294">
    <property type="component" value="Unassembled WGS sequence"/>
</dbReference>
<comment type="caution">
    <text evidence="9">The sequence shown here is derived from an EMBL/GenBank/DDBJ whole genome shotgun (WGS) entry which is preliminary data.</text>
</comment>
<evidence type="ECO:0000256" key="3">
    <source>
        <dbReference type="ARBA" id="ARBA00022679"/>
    </source>
</evidence>
<keyword evidence="4 6" id="KW-0949">S-adenosyl-L-methionine</keyword>
<gene>
    <name evidence="9" type="primary">rlmD</name>
    <name evidence="9" type="ORF">ACFSKO_11725</name>
</gene>
<dbReference type="PROSITE" id="PS50926">
    <property type="entry name" value="TRAM"/>
    <property type="match status" value="1"/>
</dbReference>
<feature type="binding site" evidence="6">
    <location>
        <position position="315"/>
    </location>
    <ligand>
        <name>S-adenosyl-L-methionine</name>
        <dbReference type="ChEBI" id="CHEBI:59789"/>
    </ligand>
</feature>
<feature type="binding site" evidence="6">
    <location>
        <position position="295"/>
    </location>
    <ligand>
        <name>S-adenosyl-L-methionine</name>
        <dbReference type="ChEBI" id="CHEBI:59789"/>
    </ligand>
</feature>
<dbReference type="InterPro" id="IPR002792">
    <property type="entry name" value="TRAM_dom"/>
</dbReference>
<sequence>MRRKARRGGGKQIEIEIKTLGARGDGVSDHDGKPVFVPMTLPGDRLLVKLVGERAGGLKAEILELQEQVADHVDPPCQHFGPCGGCTVQHASPEYYQRWKKDIVIQALRRKGFSGGEVADLIQIDAGTRRRAVFAAEARGKKIDLGFHERESHKVIDVKDCLILTSSLGQILPPMRELLKVLLGPDQAKADITVIDSKAGLDILIATDASLTLVGREAITAFSDANNIARFAWSRPKGIAEPVAIRDQPIQMFGDVPVLPPEGAFLQPSQEGQDILTKLVLDYLPDDVETVADLFSGCGTFTFPLSKRAHVHAIEGDERAIAALTSASRRNDTAHKVTTDCRDLVKDPVTADELLGGDCVVLDPPRTGAKEQCYELAQSDINTIIYVSCNPTTFARDAKILVESGYVLKEVTPVDQFVWSGHLEIVACFEAEGYEDDDLEGVGEELE</sequence>
<keyword evidence="1" id="KW-0479">Metal-binding</keyword>
<dbReference type="InterPro" id="IPR012340">
    <property type="entry name" value="NA-bd_OB-fold"/>
</dbReference>
<dbReference type="RefSeq" id="WP_380251726.1">
    <property type="nucleotide sequence ID" value="NZ_JBHUII010000004.1"/>
</dbReference>
<dbReference type="CDD" id="cd02440">
    <property type="entry name" value="AdoMet_MTases"/>
    <property type="match status" value="1"/>
</dbReference>
<dbReference type="Gene3D" id="3.40.50.150">
    <property type="entry name" value="Vaccinia Virus protein VP39"/>
    <property type="match status" value="1"/>
</dbReference>
<dbReference type="Gene3D" id="2.40.50.1070">
    <property type="match status" value="1"/>
</dbReference>
<dbReference type="InterPro" id="IPR030390">
    <property type="entry name" value="MeTrfase_TrmA_AS"/>
</dbReference>
<evidence type="ECO:0000256" key="6">
    <source>
        <dbReference type="PROSITE-ProRule" id="PRU01024"/>
    </source>
</evidence>
<evidence type="ECO:0000313" key="9">
    <source>
        <dbReference type="EMBL" id="MFD2206291.1"/>
    </source>
</evidence>
<dbReference type="InterPro" id="IPR029063">
    <property type="entry name" value="SAM-dependent_MTases_sf"/>
</dbReference>
<feature type="active site" description="Nucleophile" evidence="6">
    <location>
        <position position="389"/>
    </location>
</feature>
<dbReference type="PANTHER" id="PTHR11061:SF49">
    <property type="entry name" value="23S RRNA (URACIL(1939)-C(5))-METHYLTRANSFERASE RLMD"/>
    <property type="match status" value="1"/>
</dbReference>
<protein>
    <submittedName>
        <fullName evidence="9">23S rRNA (Uracil(1939)-C(5))-methyltransferase RlmD</fullName>
        <ecNumber evidence="9">2.1.1.190</ecNumber>
    </submittedName>
</protein>
<evidence type="ECO:0000256" key="5">
    <source>
        <dbReference type="ARBA" id="ARBA00023014"/>
    </source>
</evidence>
<dbReference type="SUPFAM" id="SSF50249">
    <property type="entry name" value="Nucleic acid-binding proteins"/>
    <property type="match status" value="1"/>
</dbReference>
<dbReference type="PROSITE" id="PS01230">
    <property type="entry name" value="TRMA_1"/>
    <property type="match status" value="1"/>
</dbReference>
<keyword evidence="1" id="KW-0004">4Fe-4S</keyword>
<evidence type="ECO:0000256" key="1">
    <source>
        <dbReference type="ARBA" id="ARBA00022485"/>
    </source>
</evidence>
<evidence type="ECO:0000256" key="2">
    <source>
        <dbReference type="ARBA" id="ARBA00022603"/>
    </source>
</evidence>
<dbReference type="Pfam" id="PF05958">
    <property type="entry name" value="tRNA_U5-meth_tr"/>
    <property type="match status" value="1"/>
</dbReference>
<feature type="active site" evidence="7">
    <location>
        <position position="389"/>
    </location>
</feature>
<comment type="similarity">
    <text evidence="6">Belongs to the class I-like SAM-binding methyltransferase superfamily. RNA M5U methyltransferase family.</text>
</comment>
<dbReference type="SUPFAM" id="SSF53335">
    <property type="entry name" value="S-adenosyl-L-methionine-dependent methyltransferases"/>
    <property type="match status" value="1"/>
</dbReference>
<dbReference type="GO" id="GO:0008168">
    <property type="term" value="F:methyltransferase activity"/>
    <property type="evidence" value="ECO:0007669"/>
    <property type="project" value="UniProtKB-KW"/>
</dbReference>
<feature type="binding site" evidence="6">
    <location>
        <position position="363"/>
    </location>
    <ligand>
        <name>S-adenosyl-L-methionine</name>
        <dbReference type="ChEBI" id="CHEBI:59789"/>
    </ligand>
</feature>
<dbReference type="PROSITE" id="PS51687">
    <property type="entry name" value="SAM_MT_RNA_M5U"/>
    <property type="match status" value="1"/>
</dbReference>
<evidence type="ECO:0000259" key="8">
    <source>
        <dbReference type="PROSITE" id="PS50926"/>
    </source>
</evidence>
<name>A0ABW5BLC1_9PROT</name>
<keyword evidence="3 6" id="KW-0808">Transferase</keyword>
<dbReference type="Gene3D" id="2.40.50.140">
    <property type="entry name" value="Nucleic acid-binding proteins"/>
    <property type="match status" value="1"/>
</dbReference>
<evidence type="ECO:0000256" key="7">
    <source>
        <dbReference type="PROSITE-ProRule" id="PRU10015"/>
    </source>
</evidence>
<accession>A0ABW5BLC1</accession>
<evidence type="ECO:0000313" key="10">
    <source>
        <dbReference type="Proteomes" id="UP001597294"/>
    </source>
</evidence>
<dbReference type="InterPro" id="IPR010280">
    <property type="entry name" value="U5_MeTrfase_fam"/>
</dbReference>
<dbReference type="PANTHER" id="PTHR11061">
    <property type="entry name" value="RNA M5U METHYLTRANSFERASE"/>
    <property type="match status" value="1"/>
</dbReference>